<dbReference type="AlphaFoldDB" id="A0A919CIV2"/>
<comment type="similarity">
    <text evidence="1">Belongs to the GST superfamily.</text>
</comment>
<evidence type="ECO:0000313" key="4">
    <source>
        <dbReference type="EMBL" id="GHD29319.1"/>
    </source>
</evidence>
<feature type="domain" description="GST C-terminal" evidence="3">
    <location>
        <begin position="86"/>
        <end position="219"/>
    </location>
</feature>
<protein>
    <submittedName>
        <fullName evidence="4">Thiol:disulfide oxidoreductase</fullName>
    </submittedName>
</protein>
<keyword evidence="5" id="KW-1185">Reference proteome</keyword>
<evidence type="ECO:0000259" key="2">
    <source>
        <dbReference type="PROSITE" id="PS50404"/>
    </source>
</evidence>
<accession>A0A919CIV2</accession>
<evidence type="ECO:0000313" key="5">
    <source>
        <dbReference type="Proteomes" id="UP000644693"/>
    </source>
</evidence>
<dbReference type="SUPFAM" id="SSF47616">
    <property type="entry name" value="GST C-terminal domain-like"/>
    <property type="match status" value="1"/>
</dbReference>
<dbReference type="PANTHER" id="PTHR44051">
    <property type="entry name" value="GLUTATHIONE S-TRANSFERASE-RELATED"/>
    <property type="match status" value="1"/>
</dbReference>
<comment type="caution">
    <text evidence="4">The sequence shown here is derived from an EMBL/GenBank/DDBJ whole genome shotgun (WGS) entry which is preliminary data.</text>
</comment>
<dbReference type="RefSeq" id="WP_189475617.1">
    <property type="nucleotide sequence ID" value="NZ_BMYM01000001.1"/>
</dbReference>
<dbReference type="Proteomes" id="UP000644693">
    <property type="component" value="Unassembled WGS sequence"/>
</dbReference>
<evidence type="ECO:0000259" key="3">
    <source>
        <dbReference type="PROSITE" id="PS50405"/>
    </source>
</evidence>
<proteinExistence type="inferred from homology"/>
<dbReference type="InterPro" id="IPR040079">
    <property type="entry name" value="Glutathione_S-Trfase"/>
</dbReference>
<dbReference type="CDD" id="cd03048">
    <property type="entry name" value="GST_N_Ure2p_like"/>
    <property type="match status" value="1"/>
</dbReference>
<feature type="domain" description="GST N-terminal" evidence="2">
    <location>
        <begin position="1"/>
        <end position="83"/>
    </location>
</feature>
<evidence type="ECO:0000256" key="1">
    <source>
        <dbReference type="RuleBase" id="RU003494"/>
    </source>
</evidence>
<dbReference type="SUPFAM" id="SSF52833">
    <property type="entry name" value="Thioredoxin-like"/>
    <property type="match status" value="1"/>
</dbReference>
<dbReference type="SFLD" id="SFLDS00019">
    <property type="entry name" value="Glutathione_Transferase_(cytos"/>
    <property type="match status" value="1"/>
</dbReference>
<dbReference type="EMBL" id="BMYM01000001">
    <property type="protein sequence ID" value="GHD29319.1"/>
    <property type="molecule type" value="Genomic_DNA"/>
</dbReference>
<name>A0A919CIV2_9GAMM</name>
<dbReference type="Gene3D" id="3.40.30.10">
    <property type="entry name" value="Glutaredoxin"/>
    <property type="match status" value="1"/>
</dbReference>
<gene>
    <name evidence="4" type="ORF">GCM10007053_09590</name>
</gene>
<dbReference type="Gene3D" id="1.20.1050.10">
    <property type="match status" value="1"/>
</dbReference>
<dbReference type="InterPro" id="IPR010987">
    <property type="entry name" value="Glutathione-S-Trfase_C-like"/>
</dbReference>
<dbReference type="InterPro" id="IPR004045">
    <property type="entry name" value="Glutathione_S-Trfase_N"/>
</dbReference>
<reference evidence="4" key="1">
    <citation type="journal article" date="2014" name="Int. J. Syst. Evol. Microbiol.">
        <title>Complete genome sequence of Corynebacterium casei LMG S-19264T (=DSM 44701T), isolated from a smear-ripened cheese.</title>
        <authorList>
            <consortium name="US DOE Joint Genome Institute (JGI-PGF)"/>
            <person name="Walter F."/>
            <person name="Albersmeier A."/>
            <person name="Kalinowski J."/>
            <person name="Ruckert C."/>
        </authorList>
    </citation>
    <scope>NUCLEOTIDE SEQUENCE</scope>
    <source>
        <strain evidence="4">KCTC 23430</strain>
    </source>
</reference>
<dbReference type="SFLD" id="SFLDG01151">
    <property type="entry name" value="Main.2:_Nu-like"/>
    <property type="match status" value="1"/>
</dbReference>
<organism evidence="4 5">
    <name type="scientific">Parahalioglobus pacificus</name>
    <dbReference type="NCBI Taxonomy" id="930806"/>
    <lineage>
        <taxon>Bacteria</taxon>
        <taxon>Pseudomonadati</taxon>
        <taxon>Pseudomonadota</taxon>
        <taxon>Gammaproteobacteria</taxon>
        <taxon>Cellvibrionales</taxon>
        <taxon>Halieaceae</taxon>
        <taxon>Parahalioglobus</taxon>
    </lineage>
</organism>
<dbReference type="PROSITE" id="PS50404">
    <property type="entry name" value="GST_NTER"/>
    <property type="match status" value="1"/>
</dbReference>
<sequence>MIDLYTSPTPNGYKASIALEEMGIEYTTHAIDLMAGEQKTPEFLAICPNGRIPAIVDRDAGDFPVFESGAIMIYLAELCGQYLPTESRARSRVIQWLMFQMGGIGPMMGQANVFYRYFPEKIQPAIDRYQNEGRRLFGVLDGHLAKQQYLADDYSIADMANWAWVRTHRWSGVSIEGLEHLSRWLGDVGSRPGVQRGVKVPVDIAELMDAKKKEDADAFSNRARSVVTGADTGNA</sequence>
<reference evidence="4" key="2">
    <citation type="submission" date="2020-09" db="EMBL/GenBank/DDBJ databases">
        <authorList>
            <person name="Sun Q."/>
            <person name="Kim S."/>
        </authorList>
    </citation>
    <scope>NUCLEOTIDE SEQUENCE</scope>
    <source>
        <strain evidence="4">KCTC 23430</strain>
    </source>
</reference>
<dbReference type="InterPro" id="IPR004046">
    <property type="entry name" value="GST_C"/>
</dbReference>
<dbReference type="InterPro" id="IPR036282">
    <property type="entry name" value="Glutathione-S-Trfase_C_sf"/>
</dbReference>
<dbReference type="PROSITE" id="PS50405">
    <property type="entry name" value="GST_CTER"/>
    <property type="match status" value="1"/>
</dbReference>
<dbReference type="SFLD" id="SFLDG00358">
    <property type="entry name" value="Main_(cytGST)"/>
    <property type="match status" value="1"/>
</dbReference>
<dbReference type="Pfam" id="PF00043">
    <property type="entry name" value="GST_C"/>
    <property type="match status" value="1"/>
</dbReference>
<dbReference type="Pfam" id="PF02798">
    <property type="entry name" value="GST_N"/>
    <property type="match status" value="1"/>
</dbReference>
<dbReference type="PANTHER" id="PTHR44051:SF22">
    <property type="entry name" value="DISULFIDE-BOND OXIDOREDUCTASE YGHU"/>
    <property type="match status" value="1"/>
</dbReference>
<dbReference type="InterPro" id="IPR036249">
    <property type="entry name" value="Thioredoxin-like_sf"/>
</dbReference>